<proteinExistence type="predicted"/>
<evidence type="ECO:0000313" key="1">
    <source>
        <dbReference type="EMBL" id="MCQ8128470.1"/>
    </source>
</evidence>
<accession>A0ABT1U3U2</accession>
<organism evidence="1 2">
    <name type="scientific">Methylomonas rivi</name>
    <dbReference type="NCBI Taxonomy" id="2952226"/>
    <lineage>
        <taxon>Bacteria</taxon>
        <taxon>Pseudomonadati</taxon>
        <taxon>Pseudomonadota</taxon>
        <taxon>Gammaproteobacteria</taxon>
        <taxon>Methylococcales</taxon>
        <taxon>Methylococcaceae</taxon>
        <taxon>Methylomonas</taxon>
    </lineage>
</organism>
<dbReference type="EMBL" id="JANIBK010000032">
    <property type="protein sequence ID" value="MCQ8128470.1"/>
    <property type="molecule type" value="Genomic_DNA"/>
</dbReference>
<comment type="caution">
    <text evidence="1">The sequence shown here is derived from an EMBL/GenBank/DDBJ whole genome shotgun (WGS) entry which is preliminary data.</text>
</comment>
<keyword evidence="2" id="KW-1185">Reference proteome</keyword>
<dbReference type="RefSeq" id="WP_256614858.1">
    <property type="nucleotide sequence ID" value="NZ_JANIBK010000032.1"/>
</dbReference>
<reference evidence="1 2" key="1">
    <citation type="submission" date="2022-07" db="EMBL/GenBank/DDBJ databases">
        <title>Methylomonas rivi sp. nov., Methylomonas rosea sp. nov., Methylomonas aureus sp. nov. and Methylomonas subterranea sp. nov., four novel methanotrophs isolated from a freshwater creek and the deep terrestrial subsurface.</title>
        <authorList>
            <person name="Abin C."/>
            <person name="Sankaranarayanan K."/>
            <person name="Garner C."/>
            <person name="Sindelar R."/>
            <person name="Kotary K."/>
            <person name="Garner R."/>
            <person name="Barclay S."/>
            <person name="Lawson P."/>
            <person name="Krumholz L."/>
        </authorList>
    </citation>
    <scope>NUCLEOTIDE SEQUENCE [LARGE SCALE GENOMIC DNA]</scope>
    <source>
        <strain evidence="1 2">WSC-6</strain>
    </source>
</reference>
<protein>
    <submittedName>
        <fullName evidence="1">Uncharacterized protein</fullName>
    </submittedName>
</protein>
<name>A0ABT1U3U2_9GAMM</name>
<gene>
    <name evidence="1" type="ORF">NP596_08360</name>
</gene>
<evidence type="ECO:0000313" key="2">
    <source>
        <dbReference type="Proteomes" id="UP001524586"/>
    </source>
</evidence>
<dbReference type="Proteomes" id="UP001524586">
    <property type="component" value="Unassembled WGS sequence"/>
</dbReference>
<sequence>MAQILLPKAYIKHQLAGRVRLKIPQKRNDEAYFEAVAEAFADCEAITQLQLNPQAASLLIQHGSAPFSDIATFAASAGLFALVAQDDPDLPAVEHASVAGLSSLVASQLDHKLADLSAGRIDVRSVLFVTFMGLTIHEAAKGHVMAPASTFLWRAIQLLNKKNEKLFD</sequence>
<dbReference type="Pfam" id="PF19991">
    <property type="entry name" value="HMA_2"/>
    <property type="match status" value="1"/>
</dbReference>